<dbReference type="Pfam" id="PF01594">
    <property type="entry name" value="AI-2E_transport"/>
    <property type="match status" value="1"/>
</dbReference>
<comment type="similarity">
    <text evidence="2">Belongs to the autoinducer-2 exporter (AI-2E) (TC 2.A.86) family.</text>
</comment>
<dbReference type="GO" id="GO:0016020">
    <property type="term" value="C:membrane"/>
    <property type="evidence" value="ECO:0007669"/>
    <property type="project" value="UniProtKB-SubCell"/>
</dbReference>
<dbReference type="PANTHER" id="PTHR21716:SF62">
    <property type="entry name" value="TRANSPORT PROTEIN YDBI-RELATED"/>
    <property type="match status" value="1"/>
</dbReference>
<comment type="caution">
    <text evidence="7">The sequence shown here is derived from an EMBL/GenBank/DDBJ whole genome shotgun (WGS) entry which is preliminary data.</text>
</comment>
<keyword evidence="8" id="KW-1185">Reference proteome</keyword>
<comment type="subcellular location">
    <subcellularLocation>
        <location evidence="1">Membrane</location>
        <topology evidence="1">Multi-pass membrane protein</topology>
    </subcellularLocation>
</comment>
<reference evidence="7" key="2">
    <citation type="journal article" date="2020" name="Microorganisms">
        <title>Osmotic Adaptation and Compatible Solute Biosynthesis of Phototrophic Bacteria as Revealed from Genome Analyses.</title>
        <authorList>
            <person name="Imhoff J.F."/>
            <person name="Rahn T."/>
            <person name="Kunzel S."/>
            <person name="Keller A."/>
            <person name="Neulinger S.C."/>
        </authorList>
    </citation>
    <scope>NUCLEOTIDE SEQUENCE</scope>
    <source>
        <strain evidence="7">DSM 11080</strain>
    </source>
</reference>
<dbReference type="GO" id="GO:0055085">
    <property type="term" value="P:transmembrane transport"/>
    <property type="evidence" value="ECO:0007669"/>
    <property type="project" value="TreeGrafter"/>
</dbReference>
<dbReference type="EMBL" id="NRSJ01000019">
    <property type="protein sequence ID" value="MBK1705194.1"/>
    <property type="molecule type" value="Genomic_DNA"/>
</dbReference>
<evidence type="ECO:0000256" key="2">
    <source>
        <dbReference type="ARBA" id="ARBA00009773"/>
    </source>
</evidence>
<accession>A0AAJ0U4M9</accession>
<feature type="transmembrane region" description="Helical" evidence="6">
    <location>
        <begin position="12"/>
        <end position="36"/>
    </location>
</feature>
<evidence type="ECO:0008006" key="9">
    <source>
        <dbReference type="Google" id="ProtNLM"/>
    </source>
</evidence>
<protein>
    <recommendedName>
        <fullName evidence="9">AI-2E family transporter</fullName>
    </recommendedName>
</protein>
<dbReference type="Proteomes" id="UP001296776">
    <property type="component" value="Unassembled WGS sequence"/>
</dbReference>
<feature type="transmembrane region" description="Helical" evidence="6">
    <location>
        <begin position="236"/>
        <end position="265"/>
    </location>
</feature>
<keyword evidence="3 6" id="KW-0812">Transmembrane</keyword>
<proteinExistence type="inferred from homology"/>
<dbReference type="InterPro" id="IPR002549">
    <property type="entry name" value="AI-2E-like"/>
</dbReference>
<keyword evidence="5 6" id="KW-0472">Membrane</keyword>
<feature type="transmembrane region" description="Helical" evidence="6">
    <location>
        <begin position="209"/>
        <end position="230"/>
    </location>
</feature>
<feature type="transmembrane region" description="Helical" evidence="6">
    <location>
        <begin position="272"/>
        <end position="294"/>
    </location>
</feature>
<dbReference type="RefSeq" id="WP_200346407.1">
    <property type="nucleotide sequence ID" value="NZ_NRSJ01000019.1"/>
</dbReference>
<name>A0AAJ0U4M9_9GAMM</name>
<evidence type="ECO:0000256" key="3">
    <source>
        <dbReference type="ARBA" id="ARBA00022692"/>
    </source>
</evidence>
<evidence type="ECO:0000256" key="1">
    <source>
        <dbReference type="ARBA" id="ARBA00004141"/>
    </source>
</evidence>
<evidence type="ECO:0000313" key="7">
    <source>
        <dbReference type="EMBL" id="MBK1705194.1"/>
    </source>
</evidence>
<dbReference type="PANTHER" id="PTHR21716">
    <property type="entry name" value="TRANSMEMBRANE PROTEIN"/>
    <property type="match status" value="1"/>
</dbReference>
<evidence type="ECO:0000256" key="5">
    <source>
        <dbReference type="ARBA" id="ARBA00023136"/>
    </source>
</evidence>
<evidence type="ECO:0000256" key="6">
    <source>
        <dbReference type="SAM" id="Phobius"/>
    </source>
</evidence>
<reference evidence="7" key="1">
    <citation type="submission" date="2017-08" db="EMBL/GenBank/DDBJ databases">
        <authorList>
            <person name="Imhoff J.F."/>
            <person name="Rahn T."/>
            <person name="Kuenzel S."/>
            <person name="Neulinger S.C."/>
        </authorList>
    </citation>
    <scope>NUCLEOTIDE SEQUENCE</scope>
    <source>
        <strain evidence="7">DSM 11080</strain>
    </source>
</reference>
<gene>
    <name evidence="7" type="ORF">CKO40_11740</name>
</gene>
<sequence>MRGSEAIGADRSCSFARILLLAVTLGGLILAISLLIAAKDVVLLAMLAVLFAVMLDGGVRFLRTYLPIARWGALLLLWLALMALVASGSLLLAPQVMTDMEALRERIPQALAQLDNTLQRIDWGHEAVDQLSALQESGTLHQTARRFLGFFSSVLGAVTGTLVMIVLGLFIASEPRVYEQGALRLLLPRWRARAADVFEAIGRALRWWLLGRFVSMAVVFVLTWIGLLLLGLPLAFLLALIAGLLSFVPTFGPLLSAVPAILVGLSTGPEQALWVAFLYLGIQLVESYGVTPFIERRAVRLPPAVLLIFQLVMGVLAGALGVLLATPVLVVLMVLTSMLYLEDRLGEAVELP</sequence>
<dbReference type="AlphaFoldDB" id="A0AAJ0U4M9"/>
<feature type="transmembrane region" description="Helical" evidence="6">
    <location>
        <begin position="147"/>
        <end position="172"/>
    </location>
</feature>
<evidence type="ECO:0000313" key="8">
    <source>
        <dbReference type="Proteomes" id="UP001296776"/>
    </source>
</evidence>
<feature type="transmembrane region" description="Helical" evidence="6">
    <location>
        <begin position="74"/>
        <end position="93"/>
    </location>
</feature>
<feature type="transmembrane region" description="Helical" evidence="6">
    <location>
        <begin position="306"/>
        <end position="335"/>
    </location>
</feature>
<organism evidence="7 8">
    <name type="scientific">Halochromatium glycolicum</name>
    <dbReference type="NCBI Taxonomy" id="85075"/>
    <lineage>
        <taxon>Bacteria</taxon>
        <taxon>Pseudomonadati</taxon>
        <taxon>Pseudomonadota</taxon>
        <taxon>Gammaproteobacteria</taxon>
        <taxon>Chromatiales</taxon>
        <taxon>Chromatiaceae</taxon>
        <taxon>Halochromatium</taxon>
    </lineage>
</organism>
<feature type="transmembrane region" description="Helical" evidence="6">
    <location>
        <begin position="42"/>
        <end position="62"/>
    </location>
</feature>
<evidence type="ECO:0000256" key="4">
    <source>
        <dbReference type="ARBA" id="ARBA00022989"/>
    </source>
</evidence>
<keyword evidence="4 6" id="KW-1133">Transmembrane helix</keyword>